<keyword evidence="3" id="KW-1185">Reference proteome</keyword>
<accession>A0ABS7KYP3</accession>
<dbReference type="Gene3D" id="3.40.630.30">
    <property type="match status" value="1"/>
</dbReference>
<dbReference type="InterPro" id="IPR000182">
    <property type="entry name" value="GNAT_dom"/>
</dbReference>
<dbReference type="Pfam" id="PF13673">
    <property type="entry name" value="Acetyltransf_10"/>
    <property type="match status" value="1"/>
</dbReference>
<evidence type="ECO:0000313" key="3">
    <source>
        <dbReference type="Proteomes" id="UP001299068"/>
    </source>
</evidence>
<dbReference type="PROSITE" id="PS51186">
    <property type="entry name" value="GNAT"/>
    <property type="match status" value="1"/>
</dbReference>
<dbReference type="InterPro" id="IPR016181">
    <property type="entry name" value="Acyl_CoA_acyltransferase"/>
</dbReference>
<sequence>MNEIIIKEVFFNTPEYKSELRLRDNVLRKPLGMDISDDALEIEVDDYHICAIINSKVVGTLLLRKFNNTTLQMRQVAVDESLRNKHIGKKLISFAESFAKDKGFTKIILNARKTAIPFYERISYKKIGEEFTEVGILHMKMTKDL</sequence>
<dbReference type="CDD" id="cd04301">
    <property type="entry name" value="NAT_SF"/>
    <property type="match status" value="1"/>
</dbReference>
<comment type="caution">
    <text evidence="2">The sequence shown here is derived from an EMBL/GenBank/DDBJ whole genome shotgun (WGS) entry which is preliminary data.</text>
</comment>
<evidence type="ECO:0000259" key="1">
    <source>
        <dbReference type="PROSITE" id="PS51186"/>
    </source>
</evidence>
<dbReference type="SUPFAM" id="SSF55729">
    <property type="entry name" value="Acyl-CoA N-acyltransferases (Nat)"/>
    <property type="match status" value="1"/>
</dbReference>
<dbReference type="EMBL" id="JAIKTU010000008">
    <property type="protein sequence ID" value="MBY0755934.1"/>
    <property type="molecule type" value="Genomic_DNA"/>
</dbReference>
<proteinExistence type="predicted"/>
<dbReference type="PANTHER" id="PTHR13355">
    <property type="entry name" value="GLUCOSAMINE 6-PHOSPHATE N-ACETYLTRANSFERASE"/>
    <property type="match status" value="1"/>
</dbReference>
<feature type="domain" description="N-acetyltransferase" evidence="1">
    <location>
        <begin position="4"/>
        <end position="145"/>
    </location>
</feature>
<reference evidence="2 3" key="1">
    <citation type="journal article" date="2021" name="Cell Host Microbe">
        <title>in vivo commensal control of Clostridioides difficile virulence.</title>
        <authorList>
            <person name="Girinathan B.P."/>
            <person name="Dibenedetto N."/>
            <person name="Worley J.N."/>
            <person name="Peltier J."/>
            <person name="Arrieta-Ortiz M.L."/>
            <person name="Rupa Christinal Immanuel S."/>
            <person name="Lavin R."/>
            <person name="Delaney M.L."/>
            <person name="Cummins C."/>
            <person name="Hoffmann M."/>
            <person name="Luo Y."/>
            <person name="Gonzalez-Escalona N."/>
            <person name="Allard M."/>
            <person name="Onderdonk A.B."/>
            <person name="Gerber G.K."/>
            <person name="Sonenshein A.L."/>
            <person name="Baliga N."/>
            <person name="Dupuy B."/>
            <person name="Bry L."/>
        </authorList>
    </citation>
    <scope>NUCLEOTIDE SEQUENCE [LARGE SCALE GENOMIC DNA]</scope>
    <source>
        <strain evidence="2 3">DSM 599</strain>
    </source>
</reference>
<dbReference type="InterPro" id="IPR039143">
    <property type="entry name" value="GNPNAT1-like"/>
</dbReference>
<name>A0ABS7KYP3_CLOSR</name>
<protein>
    <submittedName>
        <fullName evidence="2">GNAT family N-acetyltransferase</fullName>
    </submittedName>
</protein>
<dbReference type="Proteomes" id="UP001299068">
    <property type="component" value="Unassembled WGS sequence"/>
</dbReference>
<organism evidence="2 3">
    <name type="scientific">Clostridium sardiniense</name>
    <name type="common">Clostridium absonum</name>
    <dbReference type="NCBI Taxonomy" id="29369"/>
    <lineage>
        <taxon>Bacteria</taxon>
        <taxon>Bacillati</taxon>
        <taxon>Bacillota</taxon>
        <taxon>Clostridia</taxon>
        <taxon>Eubacteriales</taxon>
        <taxon>Clostridiaceae</taxon>
        <taxon>Clostridium</taxon>
    </lineage>
</organism>
<gene>
    <name evidence="2" type="ORF">K5V21_10795</name>
</gene>
<evidence type="ECO:0000313" key="2">
    <source>
        <dbReference type="EMBL" id="MBY0755934.1"/>
    </source>
</evidence>
<dbReference type="RefSeq" id="WP_221861263.1">
    <property type="nucleotide sequence ID" value="NZ_JAIKTU010000008.1"/>
</dbReference>